<dbReference type="Proteomes" id="UP001151699">
    <property type="component" value="Chromosome B"/>
</dbReference>
<keyword evidence="3" id="KW-1185">Reference proteome</keyword>
<dbReference type="InterPro" id="IPR014001">
    <property type="entry name" value="Helicase_ATP-bd"/>
</dbReference>
<accession>A0A9Q0N6N8</accession>
<dbReference type="PANTHER" id="PTHR45865:SF1">
    <property type="entry name" value="E3 UBIQUITIN-PROTEIN LIGASE SHPRH"/>
    <property type="match status" value="1"/>
</dbReference>
<organism evidence="2 3">
    <name type="scientific">Pseudolycoriella hygida</name>
    <dbReference type="NCBI Taxonomy" id="35572"/>
    <lineage>
        <taxon>Eukaryota</taxon>
        <taxon>Metazoa</taxon>
        <taxon>Ecdysozoa</taxon>
        <taxon>Arthropoda</taxon>
        <taxon>Hexapoda</taxon>
        <taxon>Insecta</taxon>
        <taxon>Pterygota</taxon>
        <taxon>Neoptera</taxon>
        <taxon>Endopterygota</taxon>
        <taxon>Diptera</taxon>
        <taxon>Nematocera</taxon>
        <taxon>Sciaroidea</taxon>
        <taxon>Sciaridae</taxon>
        <taxon>Pseudolycoriella</taxon>
    </lineage>
</organism>
<dbReference type="OrthoDB" id="423559at2759"/>
<name>A0A9Q0N6N8_9DIPT</name>
<dbReference type="AlphaFoldDB" id="A0A9Q0N6N8"/>
<evidence type="ECO:0000313" key="2">
    <source>
        <dbReference type="EMBL" id="KAJ6644542.1"/>
    </source>
</evidence>
<dbReference type="GO" id="GO:0006974">
    <property type="term" value="P:DNA damage response"/>
    <property type="evidence" value="ECO:0007669"/>
    <property type="project" value="TreeGrafter"/>
</dbReference>
<dbReference type="EMBL" id="WJQU01000002">
    <property type="protein sequence ID" value="KAJ6644542.1"/>
    <property type="molecule type" value="Genomic_DNA"/>
</dbReference>
<dbReference type="InterPro" id="IPR052583">
    <property type="entry name" value="ATP-helicase/E3_Ub-Ligase"/>
</dbReference>
<dbReference type="InterPro" id="IPR000330">
    <property type="entry name" value="SNF2_N"/>
</dbReference>
<feature type="domain" description="Helicase ATP-binding" evidence="1">
    <location>
        <begin position="151"/>
        <end position="477"/>
    </location>
</feature>
<dbReference type="PANTHER" id="PTHR45865">
    <property type="entry name" value="E3 UBIQUITIN-PROTEIN LIGASE SHPRH FAMILY MEMBER"/>
    <property type="match status" value="1"/>
</dbReference>
<evidence type="ECO:0000313" key="3">
    <source>
        <dbReference type="Proteomes" id="UP001151699"/>
    </source>
</evidence>
<protein>
    <submittedName>
        <fullName evidence="2">E3 ubiquitin-protein ligase SHPRH</fullName>
    </submittedName>
</protein>
<gene>
    <name evidence="2" type="primary">SHPRH_1</name>
    <name evidence="2" type="ORF">Bhyg_09511</name>
</gene>
<dbReference type="InterPro" id="IPR038718">
    <property type="entry name" value="SNF2-like_sf"/>
</dbReference>
<dbReference type="InterPro" id="IPR011011">
    <property type="entry name" value="Znf_FYVE_PHD"/>
</dbReference>
<dbReference type="SUPFAM" id="SSF52540">
    <property type="entry name" value="P-loop containing nucleoside triphosphate hydrolases"/>
    <property type="match status" value="1"/>
</dbReference>
<dbReference type="GO" id="GO:0005524">
    <property type="term" value="F:ATP binding"/>
    <property type="evidence" value="ECO:0007669"/>
    <property type="project" value="InterPro"/>
</dbReference>
<dbReference type="GO" id="GO:0000209">
    <property type="term" value="P:protein polyubiquitination"/>
    <property type="evidence" value="ECO:0007669"/>
    <property type="project" value="TreeGrafter"/>
</dbReference>
<dbReference type="Gene3D" id="3.30.40.10">
    <property type="entry name" value="Zinc/RING finger domain, C3HC4 (zinc finger)"/>
    <property type="match status" value="1"/>
</dbReference>
<reference evidence="2" key="1">
    <citation type="submission" date="2022-07" db="EMBL/GenBank/DDBJ databases">
        <authorList>
            <person name="Trinca V."/>
            <person name="Uliana J.V.C."/>
            <person name="Torres T.T."/>
            <person name="Ward R.J."/>
            <person name="Monesi N."/>
        </authorList>
    </citation>
    <scope>NUCLEOTIDE SEQUENCE</scope>
    <source>
        <strain evidence="2">HSMRA1968</strain>
        <tissue evidence="2">Whole embryos</tissue>
    </source>
</reference>
<dbReference type="SMART" id="SM00487">
    <property type="entry name" value="DEXDc"/>
    <property type="match status" value="1"/>
</dbReference>
<dbReference type="InterPro" id="IPR013083">
    <property type="entry name" value="Znf_RING/FYVE/PHD"/>
</dbReference>
<sequence>MQSEYCIGVIAVKDTNILQLFPFIIHNGVKYKLLDVSFKSLTTDVRRCAEFNFKPISYHYDEDNVYLGLFFQPQHSTILNRNILSKYRIIKQFFDINIPQAISVDDGQSMVAGTTKANTMPSVSELYAMLRDAHERNPVNEEVAPVMPSYFVPELRSYQLKGLRWMLNRERSIKYSPPEYVPVRCPRIPNKMFYYNYRTVELKDHDPGSLKIPTGGILADEMGLGKTVEMLALILTNRNLKRKRTSSSMTETVPVKKLGAKEILRCICIKSKRHNAIQCKNCLYFQHVSCVAKYSQKPIVNYICPECWKLEPLVDSSTTFIVSPTSIKMQWNEEIVKHIANDNVRVLIYNGIKNSGWISPNDLKNYDIVLTDYNIMKAEMYYPSSTQQERSSRSERRYTIPSSPLTMVKWWRVVLDEAQMVETPKNNCSKMVKSLAAVHRWAVTGTPIEKSIDNLFGLLYFLDYVPFSDPTIWKNLSVAFNQGDIEPLIDQCLKNVMWRTCKVNVWQEIGLLPQTEIIHRITMSDSEALYYKDQHSQCANAFLEKVHKLNKSLSMFKMNPKTLNK</sequence>
<dbReference type="Pfam" id="PF00176">
    <property type="entry name" value="SNF2-rel_dom"/>
    <property type="match status" value="1"/>
</dbReference>
<comment type="caution">
    <text evidence="2">The sequence shown here is derived from an EMBL/GenBank/DDBJ whole genome shotgun (WGS) entry which is preliminary data.</text>
</comment>
<dbReference type="Gene3D" id="3.40.50.10810">
    <property type="entry name" value="Tandem AAA-ATPase domain"/>
    <property type="match status" value="2"/>
</dbReference>
<dbReference type="InterPro" id="IPR027417">
    <property type="entry name" value="P-loop_NTPase"/>
</dbReference>
<dbReference type="GO" id="GO:0005634">
    <property type="term" value="C:nucleus"/>
    <property type="evidence" value="ECO:0007669"/>
    <property type="project" value="TreeGrafter"/>
</dbReference>
<evidence type="ECO:0000259" key="1">
    <source>
        <dbReference type="SMART" id="SM00487"/>
    </source>
</evidence>
<dbReference type="CDD" id="cd18070">
    <property type="entry name" value="DEXQc_SHPRH"/>
    <property type="match status" value="1"/>
</dbReference>
<proteinExistence type="predicted"/>
<feature type="non-terminal residue" evidence="2">
    <location>
        <position position="1"/>
    </location>
</feature>
<dbReference type="GO" id="GO:0061630">
    <property type="term" value="F:ubiquitin protein ligase activity"/>
    <property type="evidence" value="ECO:0007669"/>
    <property type="project" value="TreeGrafter"/>
</dbReference>
<dbReference type="SUPFAM" id="SSF57903">
    <property type="entry name" value="FYVE/PHD zinc finger"/>
    <property type="match status" value="1"/>
</dbReference>